<dbReference type="Proteomes" id="UP000319210">
    <property type="component" value="Unassembled WGS sequence"/>
</dbReference>
<dbReference type="EMBL" id="BJMM01000001">
    <property type="protein sequence ID" value="GEB47527.1"/>
    <property type="molecule type" value="Genomic_DNA"/>
</dbReference>
<dbReference type="GO" id="GO:0008684">
    <property type="term" value="F:2-oxopent-4-enoate hydratase activity"/>
    <property type="evidence" value="ECO:0007669"/>
    <property type="project" value="TreeGrafter"/>
</dbReference>
<dbReference type="InterPro" id="IPR036663">
    <property type="entry name" value="Fumarylacetoacetase_C_sf"/>
</dbReference>
<dbReference type="PANTHER" id="PTHR30143">
    <property type="entry name" value="ACID HYDRATASE"/>
    <property type="match status" value="1"/>
</dbReference>
<feature type="domain" description="Fumarylacetoacetase-like C-terminal" evidence="3">
    <location>
        <begin position="92"/>
        <end position="270"/>
    </location>
</feature>
<comment type="caution">
    <text evidence="4">The sequence shown here is derived from an EMBL/GenBank/DDBJ whole genome shotgun (WGS) entry which is preliminary data.</text>
</comment>
<accession>A0A4Y3QS38</accession>
<dbReference type="RefSeq" id="WP_371863880.1">
    <property type="nucleotide sequence ID" value="NZ_BJMM01000001.1"/>
</dbReference>
<organism evidence="4 5">
    <name type="scientific">Streptomyces cacaoi</name>
    <dbReference type="NCBI Taxonomy" id="1898"/>
    <lineage>
        <taxon>Bacteria</taxon>
        <taxon>Bacillati</taxon>
        <taxon>Actinomycetota</taxon>
        <taxon>Actinomycetes</taxon>
        <taxon>Kitasatosporales</taxon>
        <taxon>Streptomycetaceae</taxon>
        <taxon>Streptomyces</taxon>
    </lineage>
</organism>
<evidence type="ECO:0000256" key="2">
    <source>
        <dbReference type="SAM" id="MobiDB-lite"/>
    </source>
</evidence>
<keyword evidence="1" id="KW-0456">Lyase</keyword>
<evidence type="ECO:0000256" key="1">
    <source>
        <dbReference type="ARBA" id="ARBA00023239"/>
    </source>
</evidence>
<feature type="region of interest" description="Disordered" evidence="2">
    <location>
        <begin position="274"/>
        <end position="294"/>
    </location>
</feature>
<evidence type="ECO:0000259" key="3">
    <source>
        <dbReference type="Pfam" id="PF01557"/>
    </source>
</evidence>
<dbReference type="InterPro" id="IPR011234">
    <property type="entry name" value="Fumarylacetoacetase-like_C"/>
</dbReference>
<dbReference type="InterPro" id="IPR050772">
    <property type="entry name" value="Hydratase-Decarb/MhpD_sf"/>
</dbReference>
<dbReference type="SUPFAM" id="SSF56529">
    <property type="entry name" value="FAH"/>
    <property type="match status" value="1"/>
</dbReference>
<reference evidence="4 5" key="1">
    <citation type="submission" date="2019-06" db="EMBL/GenBank/DDBJ databases">
        <title>Whole genome shotgun sequence of Streptomyces cacaoi subsp. cacaoi NBRC 12748.</title>
        <authorList>
            <person name="Hosoyama A."/>
            <person name="Uohara A."/>
            <person name="Ohji S."/>
            <person name="Ichikawa N."/>
        </authorList>
    </citation>
    <scope>NUCLEOTIDE SEQUENCE [LARGE SCALE GENOMIC DNA]</scope>
    <source>
        <strain evidence="4 5">NBRC 12748</strain>
    </source>
</reference>
<keyword evidence="5" id="KW-1185">Reference proteome</keyword>
<dbReference type="Pfam" id="PF01557">
    <property type="entry name" value="FAA_hydrolase"/>
    <property type="match status" value="1"/>
</dbReference>
<proteinExistence type="predicted"/>
<dbReference type="PANTHER" id="PTHR30143:SF0">
    <property type="entry name" value="2-KETO-4-PENTENOATE HYDRATASE"/>
    <property type="match status" value="1"/>
</dbReference>
<evidence type="ECO:0000313" key="4">
    <source>
        <dbReference type="EMBL" id="GEB47527.1"/>
    </source>
</evidence>
<protein>
    <submittedName>
        <fullName evidence="4">2-keto-4-pentenoate hydratase</fullName>
    </submittedName>
</protein>
<dbReference type="GO" id="GO:0005737">
    <property type="term" value="C:cytoplasm"/>
    <property type="evidence" value="ECO:0007669"/>
    <property type="project" value="TreeGrafter"/>
</dbReference>
<evidence type="ECO:0000313" key="5">
    <source>
        <dbReference type="Proteomes" id="UP000319210"/>
    </source>
</evidence>
<gene>
    <name evidence="4" type="primary">mhpD</name>
    <name evidence="4" type="ORF">SCA03_00780</name>
</gene>
<name>A0A4Y3QS38_STRCI</name>
<dbReference type="AlphaFoldDB" id="A0A4Y3QS38"/>
<dbReference type="Gene3D" id="3.90.850.10">
    <property type="entry name" value="Fumarylacetoacetase-like, C-terminal domain"/>
    <property type="match status" value="1"/>
</dbReference>
<sequence>MSVTSSVTSAPAPPGGPDAVARAAGRLAEAGASGVPCAPVRDLLGTDVEAAYAVQHRLTSARLAEGARITGRKIGITSPAVQAQFGIDTPDYGTLFADMAVPDGDEIPYGAVCQPRAEAEVALVLDADLTHERHTVADLLRATAFALPAIEIVGSRIRDWDIELADTVADNASAGRYVLGTRPVPLDALDLRLAGMVLERRGTQVSTGAGAACLGNPLHAALWLADTLARLGHPLRAGDTVLTGALGPVVPVAPGDALEARVDGLGTVRVAFAPAPEGADGDGDDPNSAEGATR</sequence>